<protein>
    <submittedName>
        <fullName evidence="1">Uncharacterized membrane protein YcaP (DUF421 family)</fullName>
    </submittedName>
</protein>
<comment type="caution">
    <text evidence="1">The sequence shown here is derived from an EMBL/GenBank/DDBJ whole genome shotgun (WGS) entry which is preliminary data.</text>
</comment>
<gene>
    <name evidence="1" type="ORF">J2X78_000036</name>
</gene>
<name>A0ACC6KQQ2_9SPHI</name>
<accession>A0ACC6KQQ2</accession>
<organism evidence="1 2">
    <name type="scientific">Pedobacter africanus</name>
    <dbReference type="NCBI Taxonomy" id="151894"/>
    <lineage>
        <taxon>Bacteria</taxon>
        <taxon>Pseudomonadati</taxon>
        <taxon>Bacteroidota</taxon>
        <taxon>Sphingobacteriia</taxon>
        <taxon>Sphingobacteriales</taxon>
        <taxon>Sphingobacteriaceae</taxon>
        <taxon>Pedobacter</taxon>
    </lineage>
</organism>
<evidence type="ECO:0000313" key="2">
    <source>
        <dbReference type="Proteomes" id="UP001246858"/>
    </source>
</evidence>
<proteinExistence type="predicted"/>
<reference evidence="1" key="1">
    <citation type="submission" date="2023-07" db="EMBL/GenBank/DDBJ databases">
        <title>Sorghum-associated microbial communities from plants grown in Nebraska, USA.</title>
        <authorList>
            <person name="Schachtman D."/>
        </authorList>
    </citation>
    <scope>NUCLEOTIDE SEQUENCE</scope>
    <source>
        <strain evidence="1">2697</strain>
    </source>
</reference>
<keyword evidence="2" id="KW-1185">Reference proteome</keyword>
<dbReference type="Proteomes" id="UP001246858">
    <property type="component" value="Unassembled WGS sequence"/>
</dbReference>
<sequence>MPTTLFIDWSAFFVGEEDWKFLIEIALRTLIMYIIILLGLRLLGKRGVKQLSVFELVVIISLGSAAGDPMFYKEVGLMVPVVIFAVIVGAYRLTTYLTAKSTKIDDLVEGKCTYLIRNGEFSIENFSKEALAHDEFFSELRQYSISHLGQVDTAILETSGSLSVYFYADEDVKYGLPIMPLLFEAGSCSITANGKYACCFCGNVEELQPKKHYTCKKCKHDKWVKAMNTLRIK</sequence>
<dbReference type="EMBL" id="JAVDTF010000001">
    <property type="protein sequence ID" value="MDR6781484.1"/>
    <property type="molecule type" value="Genomic_DNA"/>
</dbReference>
<evidence type="ECO:0000313" key="1">
    <source>
        <dbReference type="EMBL" id="MDR6781484.1"/>
    </source>
</evidence>